<proteinExistence type="predicted"/>
<accession>A0A4S8MND8</accession>
<dbReference type="OrthoDB" id="2678679at2759"/>
<dbReference type="Proteomes" id="UP000297245">
    <property type="component" value="Unassembled WGS sequence"/>
</dbReference>
<feature type="compositionally biased region" description="Basic residues" evidence="1">
    <location>
        <begin position="23"/>
        <end position="37"/>
    </location>
</feature>
<feature type="region of interest" description="Disordered" evidence="1">
    <location>
        <begin position="529"/>
        <end position="618"/>
    </location>
</feature>
<name>A0A4S8MND8_DENBC</name>
<reference evidence="2 3" key="1">
    <citation type="journal article" date="2019" name="Nat. Ecol. Evol.">
        <title>Megaphylogeny resolves global patterns of mushroom evolution.</title>
        <authorList>
            <person name="Varga T."/>
            <person name="Krizsan K."/>
            <person name="Foldi C."/>
            <person name="Dima B."/>
            <person name="Sanchez-Garcia M."/>
            <person name="Sanchez-Ramirez S."/>
            <person name="Szollosi G.J."/>
            <person name="Szarkandi J.G."/>
            <person name="Papp V."/>
            <person name="Albert L."/>
            <person name="Andreopoulos W."/>
            <person name="Angelini C."/>
            <person name="Antonin V."/>
            <person name="Barry K.W."/>
            <person name="Bougher N.L."/>
            <person name="Buchanan P."/>
            <person name="Buyck B."/>
            <person name="Bense V."/>
            <person name="Catcheside P."/>
            <person name="Chovatia M."/>
            <person name="Cooper J."/>
            <person name="Damon W."/>
            <person name="Desjardin D."/>
            <person name="Finy P."/>
            <person name="Geml J."/>
            <person name="Haridas S."/>
            <person name="Hughes K."/>
            <person name="Justo A."/>
            <person name="Karasinski D."/>
            <person name="Kautmanova I."/>
            <person name="Kiss B."/>
            <person name="Kocsube S."/>
            <person name="Kotiranta H."/>
            <person name="LaButti K.M."/>
            <person name="Lechner B.E."/>
            <person name="Liimatainen K."/>
            <person name="Lipzen A."/>
            <person name="Lukacs Z."/>
            <person name="Mihaltcheva S."/>
            <person name="Morgado L.N."/>
            <person name="Niskanen T."/>
            <person name="Noordeloos M.E."/>
            <person name="Ohm R.A."/>
            <person name="Ortiz-Santana B."/>
            <person name="Ovrebo C."/>
            <person name="Racz N."/>
            <person name="Riley R."/>
            <person name="Savchenko A."/>
            <person name="Shiryaev A."/>
            <person name="Soop K."/>
            <person name="Spirin V."/>
            <person name="Szebenyi C."/>
            <person name="Tomsovsky M."/>
            <person name="Tulloss R.E."/>
            <person name="Uehling J."/>
            <person name="Grigoriev I.V."/>
            <person name="Vagvolgyi C."/>
            <person name="Papp T."/>
            <person name="Martin F.M."/>
            <person name="Miettinen O."/>
            <person name="Hibbett D.S."/>
            <person name="Nagy L.G."/>
        </authorList>
    </citation>
    <scope>NUCLEOTIDE SEQUENCE [LARGE SCALE GENOMIC DNA]</scope>
    <source>
        <strain evidence="2 3">CBS 962.96</strain>
    </source>
</reference>
<feature type="compositionally biased region" description="Polar residues" evidence="1">
    <location>
        <begin position="39"/>
        <end position="49"/>
    </location>
</feature>
<feature type="compositionally biased region" description="Basic and acidic residues" evidence="1">
    <location>
        <begin position="376"/>
        <end position="386"/>
    </location>
</feature>
<feature type="region of interest" description="Disordered" evidence="1">
    <location>
        <begin position="366"/>
        <end position="410"/>
    </location>
</feature>
<feature type="compositionally biased region" description="Polar residues" evidence="1">
    <location>
        <begin position="559"/>
        <end position="570"/>
    </location>
</feature>
<feature type="compositionally biased region" description="Basic and acidic residues" evidence="1">
    <location>
        <begin position="639"/>
        <end position="672"/>
    </location>
</feature>
<dbReference type="AlphaFoldDB" id="A0A4S8MND8"/>
<feature type="region of interest" description="Disordered" evidence="1">
    <location>
        <begin position="313"/>
        <end position="332"/>
    </location>
</feature>
<feature type="region of interest" description="Disordered" evidence="1">
    <location>
        <begin position="1"/>
        <end position="49"/>
    </location>
</feature>
<evidence type="ECO:0000313" key="2">
    <source>
        <dbReference type="EMBL" id="THV04049.1"/>
    </source>
</evidence>
<evidence type="ECO:0000256" key="1">
    <source>
        <dbReference type="SAM" id="MobiDB-lite"/>
    </source>
</evidence>
<evidence type="ECO:0000313" key="3">
    <source>
        <dbReference type="Proteomes" id="UP000297245"/>
    </source>
</evidence>
<protein>
    <submittedName>
        <fullName evidence="2">Uncharacterized protein</fullName>
    </submittedName>
</protein>
<keyword evidence="3" id="KW-1185">Reference proteome</keyword>
<dbReference type="EMBL" id="ML179060">
    <property type="protein sequence ID" value="THV04049.1"/>
    <property type="molecule type" value="Genomic_DNA"/>
</dbReference>
<sequence>MSPKKTASEPSLLPMKRMTTNRGRGRGRGRVQSRGRTRCTTGSERPTVVQNSVTPTLSPFSISANPTPAFSAKQIENIDSLSTSASCQNLFSSSSVPHSQWSSVSPIVTQAKELLEHAARGYGEMCSQTAPSPDSLLENTNPAFEINELTIVAWTVTGSRKGNDILCAKEHPIAIMCLGCDVEIMLFPQSGFGKPEPKATVVGAQSSEAFATHEVLMDMRQVEMPHNDGKGPKTSGFNVLTSVANLDVHSPTAPGSVQNCDADKIDFVPTEMNEVPANLQTEMLPPAQFSNADSVLRVNESIQNMDDIPAVLSDSSTSPAINDPKLTAPFSPVQQHLSPINKDIALPHSSPPNYFLHSRFLESPQPFGSSRWSPPRRPEYSEHTEDSWTPSKQQSSLFTPPASSPSLPPLGNNISPNDVEPLLFNLLTASSHDAMVEDEQDIPTAKVVTILENAAEVTNVDLSSRDMDVDSSTAGLLGTEVGSNAANVNLVTEQSENVGLGFAVEDSTEVEVINTGVLGRVEIEVDRDRDADPGKASWLEDVGNVDEGPKNRGPVDESNPLSALSVSSAGETVKLRKCGRPKKEKPEQELEGSAKIGAGQPGEKTKSKRKQGRKSRTEMAAELVADTAASSGAVYVDSGDLRDGENDGKNNVIGEKEQRRGRGRGKEKEEKAGKEEITFTLVHGDTLILDGDDFGFKLVRQGISILLVGR</sequence>
<organism evidence="2 3">
    <name type="scientific">Dendrothele bispora (strain CBS 962.96)</name>
    <dbReference type="NCBI Taxonomy" id="1314807"/>
    <lineage>
        <taxon>Eukaryota</taxon>
        <taxon>Fungi</taxon>
        <taxon>Dikarya</taxon>
        <taxon>Basidiomycota</taxon>
        <taxon>Agaricomycotina</taxon>
        <taxon>Agaricomycetes</taxon>
        <taxon>Agaricomycetidae</taxon>
        <taxon>Agaricales</taxon>
        <taxon>Agaricales incertae sedis</taxon>
        <taxon>Dendrothele</taxon>
    </lineage>
</organism>
<gene>
    <name evidence="2" type="ORF">K435DRAFT_220103</name>
</gene>
<feature type="region of interest" description="Disordered" evidence="1">
    <location>
        <begin position="634"/>
        <end position="672"/>
    </location>
</feature>